<proteinExistence type="predicted"/>
<name>A0ABQ6CCT7_9HYPH</name>
<organism evidence="2 3">
    <name type="scientific">Labrys miyagiensis</name>
    <dbReference type="NCBI Taxonomy" id="346912"/>
    <lineage>
        <taxon>Bacteria</taxon>
        <taxon>Pseudomonadati</taxon>
        <taxon>Pseudomonadota</taxon>
        <taxon>Alphaproteobacteria</taxon>
        <taxon>Hyphomicrobiales</taxon>
        <taxon>Xanthobacteraceae</taxon>
        <taxon>Labrys</taxon>
    </lineage>
</organism>
<gene>
    <name evidence="2" type="ORF">GCM10007874_06290</name>
</gene>
<keyword evidence="1" id="KW-0732">Signal</keyword>
<dbReference type="RefSeq" id="WP_284310424.1">
    <property type="nucleotide sequence ID" value="NZ_BSPC01000005.1"/>
</dbReference>
<accession>A0ABQ6CCT7</accession>
<evidence type="ECO:0000313" key="2">
    <source>
        <dbReference type="EMBL" id="GLS17614.1"/>
    </source>
</evidence>
<reference evidence="3" key="1">
    <citation type="journal article" date="2019" name="Int. J. Syst. Evol. Microbiol.">
        <title>The Global Catalogue of Microorganisms (GCM) 10K type strain sequencing project: providing services to taxonomists for standard genome sequencing and annotation.</title>
        <authorList>
            <consortium name="The Broad Institute Genomics Platform"/>
            <consortium name="The Broad Institute Genome Sequencing Center for Infectious Disease"/>
            <person name="Wu L."/>
            <person name="Ma J."/>
        </authorList>
    </citation>
    <scope>NUCLEOTIDE SEQUENCE [LARGE SCALE GENOMIC DNA]</scope>
    <source>
        <strain evidence="3">NBRC 101365</strain>
    </source>
</reference>
<evidence type="ECO:0000256" key="1">
    <source>
        <dbReference type="SAM" id="SignalP"/>
    </source>
</evidence>
<feature type="chain" id="PRO_5045122843" description="PepSY domain-containing protein" evidence="1">
    <location>
        <begin position="17"/>
        <end position="146"/>
    </location>
</feature>
<feature type="signal peptide" evidence="1">
    <location>
        <begin position="1"/>
        <end position="16"/>
    </location>
</feature>
<evidence type="ECO:0000313" key="3">
    <source>
        <dbReference type="Proteomes" id="UP001156882"/>
    </source>
</evidence>
<comment type="caution">
    <text evidence="2">The sequence shown here is derived from an EMBL/GenBank/DDBJ whole genome shotgun (WGS) entry which is preliminary data.</text>
</comment>
<evidence type="ECO:0008006" key="4">
    <source>
        <dbReference type="Google" id="ProtNLM"/>
    </source>
</evidence>
<sequence length="146" mass="15238">MLAVLLGLCAASPALADALTPKQAIRVMTQAGYSGIGGVTHDRNFYYAAAIDAKRKRVRVTVDGETGKIVAVVPLRGSGTAGIVTPSQTEQAGVAPITAAPPPRMMFPPYQAPKPPHPIGVIQYPFNSAGQLQPGWCRFQANAPGC</sequence>
<dbReference type="Proteomes" id="UP001156882">
    <property type="component" value="Unassembled WGS sequence"/>
</dbReference>
<dbReference type="EMBL" id="BSPC01000005">
    <property type="protein sequence ID" value="GLS17614.1"/>
    <property type="molecule type" value="Genomic_DNA"/>
</dbReference>
<keyword evidence="3" id="KW-1185">Reference proteome</keyword>
<protein>
    <recommendedName>
        <fullName evidence="4">PepSY domain-containing protein</fullName>
    </recommendedName>
</protein>